<evidence type="ECO:0000313" key="14">
    <source>
        <dbReference type="Proteomes" id="UP000679126"/>
    </source>
</evidence>
<dbReference type="Pfam" id="PF07715">
    <property type="entry name" value="Plug"/>
    <property type="match status" value="1"/>
</dbReference>
<evidence type="ECO:0000256" key="10">
    <source>
        <dbReference type="SAM" id="SignalP"/>
    </source>
</evidence>
<dbReference type="NCBIfam" id="TIGR04057">
    <property type="entry name" value="SusC_RagA_signa"/>
    <property type="match status" value="1"/>
</dbReference>
<comment type="caution">
    <text evidence="13">The sequence shown here is derived from an EMBL/GenBank/DDBJ whole genome shotgun (WGS) entry which is preliminary data.</text>
</comment>
<evidence type="ECO:0000256" key="6">
    <source>
        <dbReference type="ARBA" id="ARBA00023136"/>
    </source>
</evidence>
<evidence type="ECO:0000256" key="7">
    <source>
        <dbReference type="ARBA" id="ARBA00023237"/>
    </source>
</evidence>
<comment type="subcellular location">
    <subcellularLocation>
        <location evidence="1 8">Cell outer membrane</location>
        <topology evidence="1 8">Multi-pass membrane protein</topology>
    </subcellularLocation>
</comment>
<dbReference type="InterPro" id="IPR012910">
    <property type="entry name" value="Plug_dom"/>
</dbReference>
<evidence type="ECO:0000256" key="5">
    <source>
        <dbReference type="ARBA" id="ARBA00023077"/>
    </source>
</evidence>
<dbReference type="EMBL" id="JAGHKP010000001">
    <property type="protein sequence ID" value="MBO9151315.1"/>
    <property type="molecule type" value="Genomic_DNA"/>
</dbReference>
<dbReference type="Proteomes" id="UP000679126">
    <property type="component" value="Unassembled WGS sequence"/>
</dbReference>
<organism evidence="13 14">
    <name type="scientific">Chitinophaga chungangae</name>
    <dbReference type="NCBI Taxonomy" id="2821488"/>
    <lineage>
        <taxon>Bacteria</taxon>
        <taxon>Pseudomonadati</taxon>
        <taxon>Bacteroidota</taxon>
        <taxon>Chitinophagia</taxon>
        <taxon>Chitinophagales</taxon>
        <taxon>Chitinophagaceae</taxon>
        <taxon>Chitinophaga</taxon>
    </lineage>
</organism>
<dbReference type="InterPro" id="IPR000531">
    <property type="entry name" value="Beta-barrel_TonB"/>
</dbReference>
<evidence type="ECO:0000256" key="1">
    <source>
        <dbReference type="ARBA" id="ARBA00004571"/>
    </source>
</evidence>
<keyword evidence="7 8" id="KW-0998">Cell outer membrane</keyword>
<dbReference type="Gene3D" id="2.60.40.1120">
    <property type="entry name" value="Carboxypeptidase-like, regulatory domain"/>
    <property type="match status" value="1"/>
</dbReference>
<gene>
    <name evidence="13" type="ORF">J7I43_03790</name>
</gene>
<evidence type="ECO:0000256" key="3">
    <source>
        <dbReference type="ARBA" id="ARBA00022452"/>
    </source>
</evidence>
<sequence length="1011" mass="111315">MKQQTGIQRPGKFLLTRCAALLLCALLLSARAAAFQHAPVIIKGHVSEKGAASLPGVTITLKGSSIGTTTDENGNFSISLPNDAGTLLFSYVGYLPKEMPVKGKTLINIVLEQDATGLGEVVVVGYGTQKKVNLTGAVEQISSARLTDRPVTQLSTALQGIAPGVTVTTTTGAPGADAGTIRIRGIGTLNNANPLILIDGVEGNMNEIDPNLIESVSVLKDAASSAIYGSRAANGVVLVTTKRAKGDQLSISYNGYVGWQSPTNLPDKVDALDHMRLLNMAYKNTGLTPLYSDAQIEEYQQKMITDPDNFPNTDWQKEVLTGSGVMQNHYVGISGSSGKLRFMTSLGYLNQNGIIKTSGFERYTLRNNADIRFNDKLSMKLDLQLINRTTTEPGRGMTNVFLQMNRIPAVQPGRFLNGQYGEGWNGNNPIAMVEDGGELRNNTLSLFGNLQLNYQPTKWLTAEVMAAPRFNNSYDNNFVKAVPTYTAAGNIAYTQPAKSELTNGTDRGFYGNYRASLTAHKTFSRHETKLLLGASRETFSGNGFTAFRDNFLFPQYPVQDAGSRENMQTTGTASEWALQSFFGRLNYGYNQRYLFEANARYDGSSRFLRSRRYGFFPSFSAGWRVSEENFMQFIKPVVNDLKLRGSWGKLGNQNIGTYPFASNLAMGAYSMGGEVVSIAALNDMGNEEITWETTTMTNFGVDVALFRNLTVTADWYRKVTSDILLKLNIPLSIGLNAPYQNAGKVLNQGWELGLNYSSNIGDLNYGINANIADVHNEVLDLRGINSTDLLISREGYSINSIYALQADGYFQSQAEIDGHAKQIGILAPGDIRYVNQNKDAAITNEDYKVIGSTIPRYTYSFNLNASFRNFSLNAFFQGVGKADGYLYSYSVQPFYSGGTAHEQHKDSWREDNREAKFPRLTYGDNGNNYQPSSFWMKSAAYLRLKNLQIAYALPQSVIGRLKLKSARVYAAGQNMFTWDKFWDGYDVEAPVGTGNRYPQVKVFTIGLDVKF</sequence>
<keyword evidence="2 8" id="KW-0813">Transport</keyword>
<evidence type="ECO:0000256" key="8">
    <source>
        <dbReference type="PROSITE-ProRule" id="PRU01360"/>
    </source>
</evidence>
<evidence type="ECO:0000259" key="11">
    <source>
        <dbReference type="Pfam" id="PF00593"/>
    </source>
</evidence>
<feature type="domain" description="TonB-dependent receptor plug" evidence="12">
    <location>
        <begin position="131"/>
        <end position="236"/>
    </location>
</feature>
<feature type="signal peptide" evidence="10">
    <location>
        <begin position="1"/>
        <end position="34"/>
    </location>
</feature>
<dbReference type="InterPro" id="IPR037066">
    <property type="entry name" value="Plug_dom_sf"/>
</dbReference>
<keyword evidence="14" id="KW-1185">Reference proteome</keyword>
<feature type="chain" id="PRO_5045406267" evidence="10">
    <location>
        <begin position="35"/>
        <end position="1011"/>
    </location>
</feature>
<keyword evidence="10" id="KW-0732">Signal</keyword>
<reference evidence="14" key="1">
    <citation type="submission" date="2021-03" db="EMBL/GenBank/DDBJ databases">
        <title>Assistant Professor.</title>
        <authorList>
            <person name="Huq M.A."/>
        </authorList>
    </citation>
    <scope>NUCLEOTIDE SEQUENCE [LARGE SCALE GENOMIC DNA]</scope>
    <source>
        <strain evidence="14">MAH-28</strain>
    </source>
</reference>
<keyword evidence="13" id="KW-0675">Receptor</keyword>
<dbReference type="Pfam" id="PF00593">
    <property type="entry name" value="TonB_dep_Rec_b-barrel"/>
    <property type="match status" value="1"/>
</dbReference>
<dbReference type="SUPFAM" id="SSF49464">
    <property type="entry name" value="Carboxypeptidase regulatory domain-like"/>
    <property type="match status" value="1"/>
</dbReference>
<comment type="similarity">
    <text evidence="8 9">Belongs to the TonB-dependent receptor family.</text>
</comment>
<dbReference type="PROSITE" id="PS52016">
    <property type="entry name" value="TONB_DEPENDENT_REC_3"/>
    <property type="match status" value="1"/>
</dbReference>
<dbReference type="NCBIfam" id="TIGR04056">
    <property type="entry name" value="OMP_RagA_SusC"/>
    <property type="match status" value="1"/>
</dbReference>
<evidence type="ECO:0000256" key="4">
    <source>
        <dbReference type="ARBA" id="ARBA00022692"/>
    </source>
</evidence>
<dbReference type="Gene3D" id="2.170.130.10">
    <property type="entry name" value="TonB-dependent receptor, plug domain"/>
    <property type="match status" value="1"/>
</dbReference>
<keyword evidence="5 9" id="KW-0798">TonB box</keyword>
<dbReference type="SUPFAM" id="SSF56935">
    <property type="entry name" value="Porins"/>
    <property type="match status" value="1"/>
</dbReference>
<proteinExistence type="inferred from homology"/>
<protein>
    <submittedName>
        <fullName evidence="13">TonB-dependent receptor</fullName>
    </submittedName>
</protein>
<name>A0ABS3Y9Z6_9BACT</name>
<evidence type="ECO:0000313" key="13">
    <source>
        <dbReference type="EMBL" id="MBO9151315.1"/>
    </source>
</evidence>
<feature type="domain" description="TonB-dependent receptor-like beta-barrel" evidence="11">
    <location>
        <begin position="412"/>
        <end position="974"/>
    </location>
</feature>
<dbReference type="InterPro" id="IPR039426">
    <property type="entry name" value="TonB-dep_rcpt-like"/>
</dbReference>
<keyword evidence="4 8" id="KW-0812">Transmembrane</keyword>
<keyword evidence="6 8" id="KW-0472">Membrane</keyword>
<keyword evidence="3 8" id="KW-1134">Transmembrane beta strand</keyword>
<accession>A0ABS3Y9Z6</accession>
<dbReference type="Pfam" id="PF13715">
    <property type="entry name" value="CarbopepD_reg_2"/>
    <property type="match status" value="1"/>
</dbReference>
<dbReference type="InterPro" id="IPR008969">
    <property type="entry name" value="CarboxyPept-like_regulatory"/>
</dbReference>
<evidence type="ECO:0000256" key="2">
    <source>
        <dbReference type="ARBA" id="ARBA00022448"/>
    </source>
</evidence>
<evidence type="ECO:0000259" key="12">
    <source>
        <dbReference type="Pfam" id="PF07715"/>
    </source>
</evidence>
<dbReference type="RefSeq" id="WP_209143401.1">
    <property type="nucleotide sequence ID" value="NZ_JAGHKP010000001.1"/>
</dbReference>
<dbReference type="InterPro" id="IPR036942">
    <property type="entry name" value="Beta-barrel_TonB_sf"/>
</dbReference>
<dbReference type="Gene3D" id="2.40.170.20">
    <property type="entry name" value="TonB-dependent receptor, beta-barrel domain"/>
    <property type="match status" value="1"/>
</dbReference>
<dbReference type="InterPro" id="IPR023997">
    <property type="entry name" value="TonB-dep_OMP_SusC/RagA_CS"/>
</dbReference>
<evidence type="ECO:0000256" key="9">
    <source>
        <dbReference type="RuleBase" id="RU003357"/>
    </source>
</evidence>
<dbReference type="InterPro" id="IPR023996">
    <property type="entry name" value="TonB-dep_OMP_SusC/RagA"/>
</dbReference>